<reference evidence="5 6" key="1">
    <citation type="journal article" date="2019" name="Front. Microbiol.">
        <title>Genomes of Neutrophilic Sulfur-Oxidizing Chemolithoautotrophs Representing 9 Proteobacterial Species From 8 Genera.</title>
        <authorList>
            <person name="Watanabe T."/>
            <person name="Kojima H."/>
            <person name="Umezawa K."/>
            <person name="Hori C."/>
            <person name="Takasuka T.E."/>
            <person name="Kato Y."/>
            <person name="Fukui M."/>
        </authorList>
    </citation>
    <scope>NUCLEOTIDE SEQUENCE [LARGE SCALE GENOMIC DNA]</scope>
    <source>
        <strain evidence="5 6">TTN</strain>
    </source>
</reference>
<dbReference type="GO" id="GO:0009228">
    <property type="term" value="P:thiamine biosynthetic process"/>
    <property type="evidence" value="ECO:0007669"/>
    <property type="project" value="UniProtKB-KW"/>
</dbReference>
<comment type="pathway">
    <text evidence="1">Cofactor biosynthesis; thiamine diphosphate biosynthesis.</text>
</comment>
<dbReference type="InterPro" id="IPR036188">
    <property type="entry name" value="FAD/NAD-bd_sf"/>
</dbReference>
<evidence type="ECO:0000313" key="5">
    <source>
        <dbReference type="EMBL" id="GBL44473.1"/>
    </source>
</evidence>
<evidence type="ECO:0000256" key="2">
    <source>
        <dbReference type="ARBA" id="ARBA00022977"/>
    </source>
</evidence>
<dbReference type="Proteomes" id="UP000286806">
    <property type="component" value="Unassembled WGS sequence"/>
</dbReference>
<evidence type="ECO:0000313" key="6">
    <source>
        <dbReference type="Proteomes" id="UP000286806"/>
    </source>
</evidence>
<dbReference type="OrthoDB" id="18526at2"/>
<comment type="caution">
    <text evidence="5">The sequence shown here is derived from an EMBL/GenBank/DDBJ whole genome shotgun (WGS) entry which is preliminary data.</text>
</comment>
<dbReference type="PANTHER" id="PTHR13847:SF289">
    <property type="entry name" value="GLYCINE OXIDASE"/>
    <property type="match status" value="1"/>
</dbReference>
<keyword evidence="3" id="KW-0560">Oxidoreductase</keyword>
<dbReference type="RefSeq" id="WP_124703329.1">
    <property type="nucleotide sequence ID" value="NZ_BGOW01000002.1"/>
</dbReference>
<name>A0A401JA15_9PROT</name>
<dbReference type="AlphaFoldDB" id="A0A401JA15"/>
<dbReference type="SUPFAM" id="SSF51905">
    <property type="entry name" value="FAD/NAD(P)-binding domain"/>
    <property type="match status" value="1"/>
</dbReference>
<dbReference type="EMBL" id="BGOW01000002">
    <property type="protein sequence ID" value="GBL44473.1"/>
    <property type="molecule type" value="Genomic_DNA"/>
</dbReference>
<organism evidence="5 6">
    <name type="scientific">Sulfuriferula multivorans</name>
    <dbReference type="NCBI Taxonomy" id="1559896"/>
    <lineage>
        <taxon>Bacteria</taxon>
        <taxon>Pseudomonadati</taxon>
        <taxon>Pseudomonadota</taxon>
        <taxon>Betaproteobacteria</taxon>
        <taxon>Nitrosomonadales</taxon>
        <taxon>Sulfuricellaceae</taxon>
        <taxon>Sulfuriferula</taxon>
    </lineage>
</organism>
<keyword evidence="6" id="KW-1185">Reference proteome</keyword>
<accession>A0A401JA15</accession>
<dbReference type="InterPro" id="IPR012727">
    <property type="entry name" value="Gly_oxidase_ThiO"/>
</dbReference>
<dbReference type="Pfam" id="PF01266">
    <property type="entry name" value="DAO"/>
    <property type="match status" value="1"/>
</dbReference>
<dbReference type="NCBIfam" id="TIGR02352">
    <property type="entry name" value="thiamin_ThiO"/>
    <property type="match status" value="1"/>
</dbReference>
<dbReference type="Gene3D" id="3.30.9.10">
    <property type="entry name" value="D-Amino Acid Oxidase, subunit A, domain 2"/>
    <property type="match status" value="1"/>
</dbReference>
<dbReference type="GO" id="GO:0009229">
    <property type="term" value="P:thiamine diphosphate biosynthetic process"/>
    <property type="evidence" value="ECO:0007669"/>
    <property type="project" value="UniProtKB-UniPathway"/>
</dbReference>
<sequence length="358" mass="38818">MNPDFLIIGGGVIGLSSALELARDGARVTVLERGVAGAESSWAGGGILSPLLPWDYPDAVSRLCNLGVELYPHWSADLISNSGIDPEFQVSGMLVLPPVDEISAEHWCVQHGWRHSYEPAQQRVPGLAGNSSALWLPDVAQVRNPRLVQALRVAALDAGINLLEGVEVTRVARASPARIDYLDTSRGKLQASAYIVAAGAWSQSVLGEIAPHWPIKPMRGQMLLFKAAPDLLPHIVYRQSIYLIPRRDGHILAGSTVEDVGFDKSTTETVRQMLYNAATDILPTLQSAPLVQHWSGLRPGSPDNIPTIGRHPLVENLYANTGHFRYGVTMAPASARLLTDLIAGRKPALDMTAYQWTL</sequence>
<dbReference type="GO" id="GO:0005737">
    <property type="term" value="C:cytoplasm"/>
    <property type="evidence" value="ECO:0007669"/>
    <property type="project" value="TreeGrafter"/>
</dbReference>
<keyword evidence="2" id="KW-0784">Thiamine biosynthesis</keyword>
<gene>
    <name evidence="5" type="ORF">SFMTTN_0269</name>
</gene>
<dbReference type="PANTHER" id="PTHR13847">
    <property type="entry name" value="SARCOSINE DEHYDROGENASE-RELATED"/>
    <property type="match status" value="1"/>
</dbReference>
<dbReference type="InterPro" id="IPR006076">
    <property type="entry name" value="FAD-dep_OxRdtase"/>
</dbReference>
<dbReference type="UniPathway" id="UPA00060"/>
<dbReference type="SUPFAM" id="SSF54373">
    <property type="entry name" value="FAD-linked reductases, C-terminal domain"/>
    <property type="match status" value="1"/>
</dbReference>
<protein>
    <submittedName>
        <fullName evidence="5">Glycine oxidase ThiO</fullName>
    </submittedName>
</protein>
<dbReference type="Gene3D" id="3.50.50.60">
    <property type="entry name" value="FAD/NAD(P)-binding domain"/>
    <property type="match status" value="1"/>
</dbReference>
<proteinExistence type="predicted"/>
<dbReference type="GO" id="GO:0016491">
    <property type="term" value="F:oxidoreductase activity"/>
    <property type="evidence" value="ECO:0007669"/>
    <property type="project" value="UniProtKB-KW"/>
</dbReference>
<dbReference type="GO" id="GO:0050660">
    <property type="term" value="F:flavin adenine dinucleotide binding"/>
    <property type="evidence" value="ECO:0007669"/>
    <property type="project" value="InterPro"/>
</dbReference>
<evidence type="ECO:0000256" key="1">
    <source>
        <dbReference type="ARBA" id="ARBA00004948"/>
    </source>
</evidence>
<feature type="domain" description="FAD dependent oxidoreductase" evidence="4">
    <location>
        <begin position="4"/>
        <end position="341"/>
    </location>
</feature>
<evidence type="ECO:0000256" key="3">
    <source>
        <dbReference type="ARBA" id="ARBA00023002"/>
    </source>
</evidence>
<evidence type="ECO:0000259" key="4">
    <source>
        <dbReference type="Pfam" id="PF01266"/>
    </source>
</evidence>